<evidence type="ECO:0000313" key="3">
    <source>
        <dbReference type="Proteomes" id="UP001498398"/>
    </source>
</evidence>
<organism evidence="2 3">
    <name type="scientific">Marasmiellus scandens</name>
    <dbReference type="NCBI Taxonomy" id="2682957"/>
    <lineage>
        <taxon>Eukaryota</taxon>
        <taxon>Fungi</taxon>
        <taxon>Dikarya</taxon>
        <taxon>Basidiomycota</taxon>
        <taxon>Agaricomycotina</taxon>
        <taxon>Agaricomycetes</taxon>
        <taxon>Agaricomycetidae</taxon>
        <taxon>Agaricales</taxon>
        <taxon>Marasmiineae</taxon>
        <taxon>Omphalotaceae</taxon>
        <taxon>Marasmiellus</taxon>
    </lineage>
</organism>
<reference evidence="2 3" key="1">
    <citation type="submission" date="2024-01" db="EMBL/GenBank/DDBJ databases">
        <title>A draft genome for the cacao thread blight pathogen Marasmiellus scandens.</title>
        <authorList>
            <person name="Baruah I.K."/>
            <person name="Leung J."/>
            <person name="Bukari Y."/>
            <person name="Amoako-Attah I."/>
            <person name="Meinhardt L.W."/>
            <person name="Bailey B.A."/>
            <person name="Cohen S.P."/>
        </authorList>
    </citation>
    <scope>NUCLEOTIDE SEQUENCE [LARGE SCALE GENOMIC DNA]</scope>
    <source>
        <strain evidence="2 3">GH-19</strain>
    </source>
</reference>
<dbReference type="Proteomes" id="UP001498398">
    <property type="component" value="Unassembled WGS sequence"/>
</dbReference>
<protein>
    <submittedName>
        <fullName evidence="2">Uncharacterized protein</fullName>
    </submittedName>
</protein>
<keyword evidence="3" id="KW-1185">Reference proteome</keyword>
<name>A0ABR1JFQ8_9AGAR</name>
<dbReference type="EMBL" id="JBANRG010000015">
    <property type="protein sequence ID" value="KAK7460542.1"/>
    <property type="molecule type" value="Genomic_DNA"/>
</dbReference>
<evidence type="ECO:0000256" key="1">
    <source>
        <dbReference type="SAM" id="MobiDB-lite"/>
    </source>
</evidence>
<evidence type="ECO:0000313" key="2">
    <source>
        <dbReference type="EMBL" id="KAK7460542.1"/>
    </source>
</evidence>
<sequence>MPSNSRPSLTDPNPNSTYLFSVARLLRTRPNTVRSSTPPPRELILRTPSTKLRPLRTNHPYKRIHNTSNSDRENHQPAPVDDRFLEAIALLAQNENEDHIQDAHPPVPPQRWYVRVFDFFVTLPVKIRDSRAVQYVFPTRDNL</sequence>
<comment type="caution">
    <text evidence="2">The sequence shown here is derived from an EMBL/GenBank/DDBJ whole genome shotgun (WGS) entry which is preliminary data.</text>
</comment>
<feature type="compositionally biased region" description="Basic residues" evidence="1">
    <location>
        <begin position="53"/>
        <end position="65"/>
    </location>
</feature>
<proteinExistence type="predicted"/>
<accession>A0ABR1JFQ8</accession>
<gene>
    <name evidence="2" type="ORF">VKT23_009263</name>
</gene>
<feature type="region of interest" description="Disordered" evidence="1">
    <location>
        <begin position="29"/>
        <end position="77"/>
    </location>
</feature>